<accession>A0A9P9W9H5</accession>
<feature type="compositionally biased region" description="Basic and acidic residues" evidence="1">
    <location>
        <begin position="281"/>
        <end position="295"/>
    </location>
</feature>
<sequence>MAAPTFRELEETAALTIRMIKHIPGLGHTKVAIIGGLAVWNYLPTQRRTDNIDLLIDASVSPSFVRRRLLQYPRSVFIQIGRSLWYQSPTGCEIEIRIISEDSVAYLPASAWPVKDIRPGVFPYISLSDLIVLKIDSCGYHRAWGARVRDAYDAAALLEYASAPHPLILSCRQECVVREGLPDVIEYGGRGKAWWLCRLGLHELPKRRRRHSVHNYRHKAHANKHVRRPRHSTAHDVIVVETQLGKHHADRGRSHRKRRHSSSSAEHHDRARCPPRPPRPPPREIILREYKSDHSKSHHEHKKPEKKRHHQPCGHHHNRRRSVHSQVDLLPLHVAEDKTPQVPKSKEAKDDHGKGQEHVPLPYNGHSITLQRFLLKGPYAQHPNEKPPHEKPPPAKPPRVERLPPQKPPKKRSQKAPPKNPPPKNPPRRKSPLPKPVTRPKPPHRPAPSPPPAISASYQAPPRYVEPRPWERVSHDASPHQGFFYMSGANGNTPPKPTAEALEPEPRQPEPRPQPRSDYRASVDSAISVSTPKSPTFKGGLKTLKEDSGATGGSSTDSDQYLGVRSPSDSEEGKPPKEIFPASRRNLNPIATYKEPLQPDQHSRRSESIRSFNRLRPPEPGSGAVPGGNAGAIGGVSTRHSERGGSNRSSARSRSVDRGSQKAGGSTGANRKGSSHGSVRSFRRTRPPPLVLGNPTTAEVHKMSSGGIGEPSPSKKVRFQVEDGRVSGVDDR</sequence>
<feature type="compositionally biased region" description="Basic and acidic residues" evidence="1">
    <location>
        <begin position="465"/>
        <end position="478"/>
    </location>
</feature>
<evidence type="ECO:0000313" key="2">
    <source>
        <dbReference type="EMBL" id="KAI1852551.1"/>
    </source>
</evidence>
<feature type="region of interest" description="Disordered" evidence="1">
    <location>
        <begin position="209"/>
        <end position="363"/>
    </location>
</feature>
<feature type="compositionally biased region" description="Basic and acidic residues" evidence="1">
    <location>
        <begin position="504"/>
        <end position="521"/>
    </location>
</feature>
<organism evidence="2 3">
    <name type="scientific">Neoarthrinium moseri</name>
    <dbReference type="NCBI Taxonomy" id="1658444"/>
    <lineage>
        <taxon>Eukaryota</taxon>
        <taxon>Fungi</taxon>
        <taxon>Dikarya</taxon>
        <taxon>Ascomycota</taxon>
        <taxon>Pezizomycotina</taxon>
        <taxon>Sordariomycetes</taxon>
        <taxon>Xylariomycetidae</taxon>
        <taxon>Amphisphaeriales</taxon>
        <taxon>Apiosporaceae</taxon>
        <taxon>Neoarthrinium</taxon>
    </lineage>
</organism>
<feature type="region of interest" description="Disordered" evidence="1">
    <location>
        <begin position="379"/>
        <end position="732"/>
    </location>
</feature>
<feature type="compositionally biased region" description="Basic and acidic residues" evidence="1">
    <location>
        <begin position="719"/>
        <end position="732"/>
    </location>
</feature>
<feature type="compositionally biased region" description="Basic residues" evidence="1">
    <location>
        <begin position="209"/>
        <end position="232"/>
    </location>
</feature>
<feature type="compositionally biased region" description="Polar residues" evidence="1">
    <location>
        <begin position="525"/>
        <end position="534"/>
    </location>
</feature>
<reference evidence="2" key="1">
    <citation type="submission" date="2021-03" db="EMBL/GenBank/DDBJ databases">
        <title>Revisited historic fungal species revealed as producer of novel bioactive compounds through whole genome sequencing and comparative genomics.</title>
        <authorList>
            <person name="Vignolle G.A."/>
            <person name="Hochenegger N."/>
            <person name="Mach R.L."/>
            <person name="Mach-Aigner A.R."/>
            <person name="Javad Rahimi M."/>
            <person name="Salim K.A."/>
            <person name="Chan C.M."/>
            <person name="Lim L.B.L."/>
            <person name="Cai F."/>
            <person name="Druzhinina I.S."/>
            <person name="U'Ren J.M."/>
            <person name="Derntl C."/>
        </authorList>
    </citation>
    <scope>NUCLEOTIDE SEQUENCE</scope>
    <source>
        <strain evidence="2">TUCIM 5799</strain>
    </source>
</reference>
<dbReference type="AlphaFoldDB" id="A0A9P9W9H5"/>
<dbReference type="EMBL" id="JAFIMR010000061">
    <property type="protein sequence ID" value="KAI1852551.1"/>
    <property type="molecule type" value="Genomic_DNA"/>
</dbReference>
<feature type="compositionally biased region" description="Basic residues" evidence="1">
    <location>
        <begin position="245"/>
        <end position="261"/>
    </location>
</feature>
<evidence type="ECO:0000313" key="3">
    <source>
        <dbReference type="Proteomes" id="UP000829685"/>
    </source>
</evidence>
<feature type="compositionally biased region" description="Basic and acidic residues" evidence="1">
    <location>
        <begin position="383"/>
        <end position="404"/>
    </location>
</feature>
<comment type="caution">
    <text evidence="2">The sequence shown here is derived from an EMBL/GenBank/DDBJ whole genome shotgun (WGS) entry which is preliminary data.</text>
</comment>
<dbReference type="PRINTS" id="PR01217">
    <property type="entry name" value="PRICHEXTENSN"/>
</dbReference>
<feature type="compositionally biased region" description="Basic and acidic residues" evidence="1">
    <location>
        <begin position="334"/>
        <end position="357"/>
    </location>
</feature>
<name>A0A9P9W9H5_9PEZI</name>
<keyword evidence="3" id="KW-1185">Reference proteome</keyword>
<gene>
    <name evidence="2" type="ORF">JX265_013010</name>
</gene>
<feature type="compositionally biased region" description="Gly residues" evidence="1">
    <location>
        <begin position="624"/>
        <end position="634"/>
    </location>
</feature>
<proteinExistence type="predicted"/>
<dbReference type="Proteomes" id="UP000829685">
    <property type="component" value="Unassembled WGS sequence"/>
</dbReference>
<evidence type="ECO:0000256" key="1">
    <source>
        <dbReference type="SAM" id="MobiDB-lite"/>
    </source>
</evidence>
<protein>
    <submittedName>
        <fullName evidence="2">Uncharacterized protein</fullName>
    </submittedName>
</protein>
<feature type="compositionally biased region" description="Basic residues" evidence="1">
    <location>
        <begin position="296"/>
        <end position="323"/>
    </location>
</feature>
<feature type="compositionally biased region" description="Pro residues" evidence="1">
    <location>
        <begin position="433"/>
        <end position="453"/>
    </location>
</feature>